<dbReference type="EMBL" id="CP008884">
    <property type="protein sequence ID" value="AIF45808.1"/>
    <property type="molecule type" value="Genomic_DNA"/>
</dbReference>
<dbReference type="SUPFAM" id="SSF48452">
    <property type="entry name" value="TPR-like"/>
    <property type="match status" value="2"/>
</dbReference>
<dbReference type="PATRIC" id="fig|1217721.7.peg.58"/>
<protein>
    <submittedName>
        <fullName evidence="2">Sulfotransferase</fullName>
    </submittedName>
</protein>
<sequence>MNALPAETPLMSVEQQVFEIRRLQGAGEHAQALAEATALRVEVPENRDVLHAIAKSQRHLGRIDDALRTLAELERGHPVYSRLHEERGHCHVVRRDAPQAIDALLRAVNINPALPSSWNLLEGLYRMTGDHANAATAASHVSILKRLAPEVVQATSLFSDGELTGAEQVIRPYLQRVGNDIEGMRLLARIAVARDVLDDAEILLTAVLDIAPDFHAARFDYAKVLFERHLYQRARNEMETLLAMDPQHPDYRALHASACVGLGEHERAIGLYRALLRDVPGAADLHLSLAHALKTQGLRSEAIDAYHAAIAARPGFGDAYWSLANLKTYRFADADIERMAAAEALPETPALDRYHLCFALGKAYEDRGEYDASWWHYERGNALKRAESRYRPEIIETNTHRQIDTCTHTFFASRAGVGDPSPDPIFIVGLPRAGSTLLEQILASHSQVDGTQELADIPRIVLDLQGREPDLDDPRYPGVLADMSPEDFRQLGEKYLRETRTYRGDAPRFIDKMPNNFRHLGLIHLMFPNATIIDARREPMACCFSNLKQLFASGQEFTYSMEDIARYYRTYLALMEHWDRVLPGLVLRVHHEDVVDDLEGSVRRILDFCGLPYEASCLEFHKTERSVRTASSEQVRRPIFRDGMDQWTKYAAYLEPLRDQLGDALDRYRPG</sequence>
<dbReference type="KEGG" id="dja:HY57_00285"/>
<evidence type="ECO:0000313" key="2">
    <source>
        <dbReference type="EMBL" id="AIF45808.1"/>
    </source>
</evidence>
<dbReference type="HOGENOM" id="CLU_017034_1_0_6"/>
<dbReference type="AlphaFoldDB" id="A0A075K0M3"/>
<dbReference type="GO" id="GO:0008476">
    <property type="term" value="F:protein-tyrosine sulfotransferase activity"/>
    <property type="evidence" value="ECO:0007669"/>
    <property type="project" value="InterPro"/>
</dbReference>
<evidence type="ECO:0000313" key="3">
    <source>
        <dbReference type="Proteomes" id="UP000027987"/>
    </source>
</evidence>
<accession>A0A075K0M3</accession>
<dbReference type="InterPro" id="IPR019734">
    <property type="entry name" value="TPR_rpt"/>
</dbReference>
<dbReference type="InterPro" id="IPR026634">
    <property type="entry name" value="TPST-like"/>
</dbReference>
<organism evidence="2 3">
    <name type="scientific">Dyella japonica A8</name>
    <dbReference type="NCBI Taxonomy" id="1217721"/>
    <lineage>
        <taxon>Bacteria</taxon>
        <taxon>Pseudomonadati</taxon>
        <taxon>Pseudomonadota</taxon>
        <taxon>Gammaproteobacteria</taxon>
        <taxon>Lysobacterales</taxon>
        <taxon>Rhodanobacteraceae</taxon>
        <taxon>Dyella</taxon>
    </lineage>
</organism>
<dbReference type="Proteomes" id="UP000027987">
    <property type="component" value="Chromosome"/>
</dbReference>
<dbReference type="Gene3D" id="3.40.50.300">
    <property type="entry name" value="P-loop containing nucleotide triphosphate hydrolases"/>
    <property type="match status" value="1"/>
</dbReference>
<evidence type="ECO:0000256" key="1">
    <source>
        <dbReference type="ARBA" id="ARBA00022679"/>
    </source>
</evidence>
<dbReference type="InterPro" id="IPR011990">
    <property type="entry name" value="TPR-like_helical_dom_sf"/>
</dbReference>
<reference evidence="2 3" key="1">
    <citation type="submission" date="2014-07" db="EMBL/GenBank/DDBJ databases">
        <title>Complete Genome Sequence of Dyella japonica Strain A8 Isolated from Malaysian Tropical Soil.</title>
        <authorList>
            <person name="Hui R.K.H."/>
            <person name="Chen J.-W."/>
            <person name="Chan K.-G."/>
            <person name="Leung F.C.C."/>
        </authorList>
    </citation>
    <scope>NUCLEOTIDE SEQUENCE [LARGE SCALE GENOMIC DNA]</scope>
    <source>
        <strain evidence="2 3">A8</strain>
    </source>
</reference>
<dbReference type="PANTHER" id="PTHR12788:SF10">
    <property type="entry name" value="PROTEIN-TYROSINE SULFOTRANSFERASE"/>
    <property type="match status" value="1"/>
</dbReference>
<dbReference type="Pfam" id="PF13432">
    <property type="entry name" value="TPR_16"/>
    <property type="match status" value="1"/>
</dbReference>
<dbReference type="Gene3D" id="1.25.40.10">
    <property type="entry name" value="Tetratricopeptide repeat domain"/>
    <property type="match status" value="1"/>
</dbReference>
<gene>
    <name evidence="2" type="ORF">HY57_00285</name>
</gene>
<dbReference type="PANTHER" id="PTHR12788">
    <property type="entry name" value="PROTEIN-TYROSINE SULFOTRANSFERASE 2"/>
    <property type="match status" value="1"/>
</dbReference>
<dbReference type="InterPro" id="IPR027417">
    <property type="entry name" value="P-loop_NTPase"/>
</dbReference>
<dbReference type="OrthoDB" id="9766687at2"/>
<name>A0A075K0M3_9GAMM</name>
<dbReference type="SUPFAM" id="SSF52540">
    <property type="entry name" value="P-loop containing nucleoside triphosphate hydrolases"/>
    <property type="match status" value="1"/>
</dbReference>
<dbReference type="Pfam" id="PF13469">
    <property type="entry name" value="Sulfotransfer_3"/>
    <property type="match status" value="1"/>
</dbReference>
<keyword evidence="3" id="KW-1185">Reference proteome</keyword>
<dbReference type="SMART" id="SM00028">
    <property type="entry name" value="TPR"/>
    <property type="match status" value="3"/>
</dbReference>
<dbReference type="STRING" id="1217721.HY57_00285"/>
<dbReference type="Pfam" id="PF14559">
    <property type="entry name" value="TPR_19"/>
    <property type="match status" value="1"/>
</dbReference>
<proteinExistence type="predicted"/>
<keyword evidence="1 2" id="KW-0808">Transferase</keyword>